<dbReference type="Pfam" id="PF02311">
    <property type="entry name" value="AraC_binding"/>
    <property type="match status" value="1"/>
</dbReference>
<evidence type="ECO:0000256" key="2">
    <source>
        <dbReference type="ARBA" id="ARBA00023125"/>
    </source>
</evidence>
<dbReference type="SUPFAM" id="SSF46689">
    <property type="entry name" value="Homeodomain-like"/>
    <property type="match status" value="2"/>
</dbReference>
<dbReference type="Gene3D" id="1.10.10.60">
    <property type="entry name" value="Homeodomain-like"/>
    <property type="match status" value="2"/>
</dbReference>
<dbReference type="GO" id="GO:0043565">
    <property type="term" value="F:sequence-specific DNA binding"/>
    <property type="evidence" value="ECO:0007669"/>
    <property type="project" value="InterPro"/>
</dbReference>
<dbReference type="Gene3D" id="2.60.120.10">
    <property type="entry name" value="Jelly Rolls"/>
    <property type="match status" value="1"/>
</dbReference>
<evidence type="ECO:0000259" key="4">
    <source>
        <dbReference type="PROSITE" id="PS01124"/>
    </source>
</evidence>
<dbReference type="InterPro" id="IPR014710">
    <property type="entry name" value="RmlC-like_jellyroll"/>
</dbReference>
<dbReference type="Pfam" id="PF12833">
    <property type="entry name" value="HTH_18"/>
    <property type="match status" value="1"/>
</dbReference>
<dbReference type="InterPro" id="IPR003313">
    <property type="entry name" value="AraC-bd"/>
</dbReference>
<evidence type="ECO:0000256" key="1">
    <source>
        <dbReference type="ARBA" id="ARBA00023015"/>
    </source>
</evidence>
<keyword evidence="6" id="KW-1185">Reference proteome</keyword>
<evidence type="ECO:0000256" key="3">
    <source>
        <dbReference type="ARBA" id="ARBA00023163"/>
    </source>
</evidence>
<dbReference type="SUPFAM" id="SSF51215">
    <property type="entry name" value="Regulatory protein AraC"/>
    <property type="match status" value="1"/>
</dbReference>
<sequence length="308" mass="35992">MQRRRTAIMTLYPETRSLALSHPGITISEQFPFRIGIPRIHSHFPAHRHEYLEISFILEGTGYQVINGKRHSLLPGTFFFLLPYQVHEIFTESVQPLRLYNCMFDMNFLFLSSALVTGLDQLLYMYEELPPSVQPEGDELDVFKKLFADMLAEFEGDRIWRNHFLQIKLLEVLIRFDRLRRQEKVSTSSPDPVGTRSIWSIIRDVHLRYQEPLTLSGLAEQYGMSPSHLSEEFKKHTGVNFVHFLRDVRIRHACGLLASSEMSEIDIAAEAGFGSFRSFSRTFRELKEMTPGKYRIWHKNSRSRFDSE</sequence>
<dbReference type="InterPro" id="IPR018060">
    <property type="entry name" value="HTH_AraC"/>
</dbReference>
<accession>A0A5C4T714</accession>
<protein>
    <submittedName>
        <fullName evidence="5">Helix-turn-helix domain-containing protein</fullName>
    </submittedName>
</protein>
<dbReference type="EMBL" id="VDCQ01000025">
    <property type="protein sequence ID" value="TNJ64772.1"/>
    <property type="molecule type" value="Genomic_DNA"/>
</dbReference>
<dbReference type="PANTHER" id="PTHR43280">
    <property type="entry name" value="ARAC-FAMILY TRANSCRIPTIONAL REGULATOR"/>
    <property type="match status" value="1"/>
</dbReference>
<dbReference type="PANTHER" id="PTHR43280:SF2">
    <property type="entry name" value="HTH-TYPE TRANSCRIPTIONAL REGULATOR EXSA"/>
    <property type="match status" value="1"/>
</dbReference>
<keyword evidence="2" id="KW-0238">DNA-binding</keyword>
<dbReference type="GO" id="GO:0003700">
    <property type="term" value="F:DNA-binding transcription factor activity"/>
    <property type="evidence" value="ECO:0007669"/>
    <property type="project" value="InterPro"/>
</dbReference>
<keyword evidence="3" id="KW-0804">Transcription</keyword>
<dbReference type="AlphaFoldDB" id="A0A5C4T714"/>
<proteinExistence type="predicted"/>
<name>A0A5C4T714_9BACL</name>
<evidence type="ECO:0000313" key="5">
    <source>
        <dbReference type="EMBL" id="TNJ64772.1"/>
    </source>
</evidence>
<keyword evidence="1" id="KW-0805">Transcription regulation</keyword>
<reference evidence="5 6" key="1">
    <citation type="submission" date="2019-05" db="EMBL/GenBank/DDBJ databases">
        <title>We sequenced the genome of Paenibacillus hemerocallicola KCTC 33185 for further insight into its adaptation and study the phylogeny of Paenibacillus.</title>
        <authorList>
            <person name="Narsing Rao M.P."/>
        </authorList>
    </citation>
    <scope>NUCLEOTIDE SEQUENCE [LARGE SCALE GENOMIC DNA]</scope>
    <source>
        <strain evidence="5 6">KCTC 33185</strain>
    </source>
</reference>
<dbReference type="OrthoDB" id="182958at2"/>
<dbReference type="Proteomes" id="UP000307943">
    <property type="component" value="Unassembled WGS sequence"/>
</dbReference>
<comment type="caution">
    <text evidence="5">The sequence shown here is derived from an EMBL/GenBank/DDBJ whole genome shotgun (WGS) entry which is preliminary data.</text>
</comment>
<dbReference type="InterPro" id="IPR037923">
    <property type="entry name" value="HTH-like"/>
</dbReference>
<evidence type="ECO:0000313" key="6">
    <source>
        <dbReference type="Proteomes" id="UP000307943"/>
    </source>
</evidence>
<dbReference type="SMART" id="SM00342">
    <property type="entry name" value="HTH_ARAC"/>
    <property type="match status" value="1"/>
</dbReference>
<dbReference type="InterPro" id="IPR009057">
    <property type="entry name" value="Homeodomain-like_sf"/>
</dbReference>
<organism evidence="5 6">
    <name type="scientific">Paenibacillus hemerocallicola</name>
    <dbReference type="NCBI Taxonomy" id="1172614"/>
    <lineage>
        <taxon>Bacteria</taxon>
        <taxon>Bacillati</taxon>
        <taxon>Bacillota</taxon>
        <taxon>Bacilli</taxon>
        <taxon>Bacillales</taxon>
        <taxon>Paenibacillaceae</taxon>
        <taxon>Paenibacillus</taxon>
    </lineage>
</organism>
<feature type="domain" description="HTH araC/xylS-type" evidence="4">
    <location>
        <begin position="199"/>
        <end position="297"/>
    </location>
</feature>
<dbReference type="PROSITE" id="PS01124">
    <property type="entry name" value="HTH_ARAC_FAMILY_2"/>
    <property type="match status" value="1"/>
</dbReference>
<gene>
    <name evidence="5" type="ORF">FE784_18145</name>
</gene>